<evidence type="ECO:0000313" key="1">
    <source>
        <dbReference type="EMBL" id="KEF51133.1"/>
    </source>
</evidence>
<protein>
    <recommendedName>
        <fullName evidence="3">Transcription factor domain-containing protein</fullName>
    </recommendedName>
</protein>
<evidence type="ECO:0000313" key="2">
    <source>
        <dbReference type="Proteomes" id="UP000027920"/>
    </source>
</evidence>
<comment type="caution">
    <text evidence="1">The sequence shown here is derived from an EMBL/GenBank/DDBJ whole genome shotgun (WGS) entry which is preliminary data.</text>
</comment>
<evidence type="ECO:0008006" key="3">
    <source>
        <dbReference type="Google" id="ProtNLM"/>
    </source>
</evidence>
<name>A0A072NVS3_9EURO</name>
<organism evidence="1 2">
    <name type="scientific">Exophiala aquamarina CBS 119918</name>
    <dbReference type="NCBI Taxonomy" id="1182545"/>
    <lineage>
        <taxon>Eukaryota</taxon>
        <taxon>Fungi</taxon>
        <taxon>Dikarya</taxon>
        <taxon>Ascomycota</taxon>
        <taxon>Pezizomycotina</taxon>
        <taxon>Eurotiomycetes</taxon>
        <taxon>Chaetothyriomycetidae</taxon>
        <taxon>Chaetothyriales</taxon>
        <taxon>Herpotrichiellaceae</taxon>
        <taxon>Exophiala</taxon>
    </lineage>
</organism>
<gene>
    <name evidence="1" type="ORF">A1O9_12747</name>
</gene>
<dbReference type="VEuPathDB" id="FungiDB:A1O9_12747"/>
<proteinExistence type="predicted"/>
<dbReference type="EMBL" id="AMGV01000027">
    <property type="protein sequence ID" value="KEF51133.1"/>
    <property type="molecule type" value="Genomic_DNA"/>
</dbReference>
<dbReference type="Proteomes" id="UP000027920">
    <property type="component" value="Unassembled WGS sequence"/>
</dbReference>
<dbReference type="RefSeq" id="XP_013253723.1">
    <property type="nucleotide sequence ID" value="XM_013398269.1"/>
</dbReference>
<dbReference type="HOGENOM" id="CLU_1652154_0_0_1"/>
<accession>A0A072NVS3</accession>
<dbReference type="GeneID" id="25287641"/>
<dbReference type="AlphaFoldDB" id="A0A072NVS3"/>
<dbReference type="OrthoDB" id="654211at2759"/>
<reference evidence="1 2" key="1">
    <citation type="submission" date="2013-03" db="EMBL/GenBank/DDBJ databases">
        <title>The Genome Sequence of Exophiala aquamarina CBS 119918.</title>
        <authorList>
            <consortium name="The Broad Institute Genomics Platform"/>
            <person name="Cuomo C."/>
            <person name="de Hoog S."/>
            <person name="Gorbushina A."/>
            <person name="Walker B."/>
            <person name="Young S.K."/>
            <person name="Zeng Q."/>
            <person name="Gargeya S."/>
            <person name="Fitzgerald M."/>
            <person name="Haas B."/>
            <person name="Abouelleil A."/>
            <person name="Allen A.W."/>
            <person name="Alvarado L."/>
            <person name="Arachchi H.M."/>
            <person name="Berlin A.M."/>
            <person name="Chapman S.B."/>
            <person name="Gainer-Dewar J."/>
            <person name="Goldberg J."/>
            <person name="Griggs A."/>
            <person name="Gujja S."/>
            <person name="Hansen M."/>
            <person name="Howarth C."/>
            <person name="Imamovic A."/>
            <person name="Ireland A."/>
            <person name="Larimer J."/>
            <person name="McCowan C."/>
            <person name="Murphy C."/>
            <person name="Pearson M."/>
            <person name="Poon T.W."/>
            <person name="Priest M."/>
            <person name="Roberts A."/>
            <person name="Saif S."/>
            <person name="Shea T."/>
            <person name="Sisk P."/>
            <person name="Sykes S."/>
            <person name="Wortman J."/>
            <person name="Nusbaum C."/>
            <person name="Birren B."/>
        </authorList>
    </citation>
    <scope>NUCLEOTIDE SEQUENCE [LARGE SCALE GENOMIC DNA]</scope>
    <source>
        <strain evidence="1 2">CBS 119918</strain>
    </source>
</reference>
<sequence length="160" mass="17925">MEVSLEEVIWGSLRDWGDAFDSSSTVPGLIDSEEAISDPPGSAWHRTEGFHLQQVDVVEAKCMELQSYLRASSANLPEGFIERHITRHNLVEFIELYGKHYHPIMPILHLSTFYLTTTQPVLLVAILLVGACHPEDLIPEAAIVQYAIHVLLLIKDLPLS</sequence>
<keyword evidence="2" id="KW-1185">Reference proteome</keyword>